<keyword evidence="5" id="KW-0677">Repeat</keyword>
<evidence type="ECO:0000313" key="13">
    <source>
        <dbReference type="EMBL" id="CAD8986871.1"/>
    </source>
</evidence>
<dbReference type="GO" id="GO:1990544">
    <property type="term" value="P:mitochondrial ATP transmembrane transport"/>
    <property type="evidence" value="ECO:0007669"/>
    <property type="project" value="InterPro"/>
</dbReference>
<feature type="repeat" description="Solcar" evidence="10">
    <location>
        <begin position="192"/>
        <end position="283"/>
    </location>
</feature>
<dbReference type="PANTHER" id="PTHR45618">
    <property type="entry name" value="MITOCHONDRIAL DICARBOXYLATE CARRIER-RELATED"/>
    <property type="match status" value="1"/>
</dbReference>
<evidence type="ECO:0000256" key="8">
    <source>
        <dbReference type="ARBA" id="ARBA00023128"/>
    </source>
</evidence>
<dbReference type="GO" id="GO:0005471">
    <property type="term" value="F:ATP:ADP antiporter activity"/>
    <property type="evidence" value="ECO:0007669"/>
    <property type="project" value="InterPro"/>
</dbReference>
<keyword evidence="9 10" id="KW-0472">Membrane</keyword>
<dbReference type="FunFam" id="1.50.40.10:FF:000009">
    <property type="entry name" value="Mitochondrial 2-oxoglutarate/malate carrier protein"/>
    <property type="match status" value="1"/>
</dbReference>
<gene>
    <name evidence="13" type="ORF">HAND00432_LOCUS37884</name>
    <name evidence="12" type="ORF">HAND1043_LOCUS12541</name>
</gene>
<dbReference type="InterPro" id="IPR018108">
    <property type="entry name" value="MCP_transmembrane"/>
</dbReference>
<comment type="subcellular location">
    <subcellularLocation>
        <location evidence="1">Mitochondrion inner membrane</location>
        <topology evidence="1">Multi-pass membrane protein</topology>
    </subcellularLocation>
</comment>
<evidence type="ECO:0000256" key="9">
    <source>
        <dbReference type="ARBA" id="ARBA00023136"/>
    </source>
</evidence>
<accession>A0A6T8L9P7</accession>
<organism evidence="13">
    <name type="scientific">Hemiselmis andersenii</name>
    <name type="common">Cryptophyte alga</name>
    <dbReference type="NCBI Taxonomy" id="464988"/>
    <lineage>
        <taxon>Eukaryota</taxon>
        <taxon>Cryptophyceae</taxon>
        <taxon>Cryptomonadales</taxon>
        <taxon>Hemiselmidaceae</taxon>
        <taxon>Hemiselmis</taxon>
    </lineage>
</organism>
<keyword evidence="8" id="KW-0496">Mitochondrion</keyword>
<feature type="repeat" description="Solcar" evidence="10">
    <location>
        <begin position="88"/>
        <end position="179"/>
    </location>
</feature>
<dbReference type="Gene3D" id="1.50.40.10">
    <property type="entry name" value="Mitochondrial carrier domain"/>
    <property type="match status" value="1"/>
</dbReference>
<comment type="similarity">
    <text evidence="2 11">Belongs to the mitochondrial carrier (TC 2.A.29) family.</text>
</comment>
<dbReference type="GO" id="GO:0140021">
    <property type="term" value="P:mitochondrial ADP transmembrane transport"/>
    <property type="evidence" value="ECO:0007669"/>
    <property type="project" value="InterPro"/>
</dbReference>
<evidence type="ECO:0000256" key="1">
    <source>
        <dbReference type="ARBA" id="ARBA00004448"/>
    </source>
</evidence>
<keyword evidence="6" id="KW-0999">Mitochondrion inner membrane</keyword>
<protein>
    <submittedName>
        <fullName evidence="13">Uncharacterized protein</fullName>
    </submittedName>
</protein>
<feature type="repeat" description="Solcar" evidence="10">
    <location>
        <begin position="1"/>
        <end position="77"/>
    </location>
</feature>
<evidence type="ECO:0000256" key="4">
    <source>
        <dbReference type="ARBA" id="ARBA00022692"/>
    </source>
</evidence>
<name>A0A6T8L9P7_HEMAN</name>
<proteinExistence type="inferred from homology"/>
<evidence type="ECO:0000256" key="10">
    <source>
        <dbReference type="PROSITE-ProRule" id="PRU00282"/>
    </source>
</evidence>
<evidence type="ECO:0000256" key="6">
    <source>
        <dbReference type="ARBA" id="ARBA00022792"/>
    </source>
</evidence>
<dbReference type="PROSITE" id="PS50920">
    <property type="entry name" value="SOLCAR"/>
    <property type="match status" value="3"/>
</dbReference>
<dbReference type="EMBL" id="HBFK01020263">
    <property type="protein sequence ID" value="CAD8746045.1"/>
    <property type="molecule type" value="Transcribed_RNA"/>
</dbReference>
<evidence type="ECO:0000313" key="12">
    <source>
        <dbReference type="EMBL" id="CAD8746045.1"/>
    </source>
</evidence>
<reference evidence="13" key="1">
    <citation type="submission" date="2021-01" db="EMBL/GenBank/DDBJ databases">
        <authorList>
            <person name="Corre E."/>
            <person name="Pelletier E."/>
            <person name="Niang G."/>
            <person name="Scheremetjew M."/>
            <person name="Finn R."/>
            <person name="Kale V."/>
            <person name="Holt S."/>
            <person name="Cochrane G."/>
            <person name="Meng A."/>
            <person name="Brown T."/>
            <person name="Cohen L."/>
        </authorList>
    </citation>
    <scope>NUCLEOTIDE SEQUENCE</scope>
    <source>
        <strain evidence="12">CCMP441</strain>
        <strain evidence="13">CCMP644</strain>
    </source>
</reference>
<keyword evidence="7" id="KW-1133">Transmembrane helix</keyword>
<keyword evidence="3 11" id="KW-0813">Transport</keyword>
<dbReference type="InterPro" id="IPR002113">
    <property type="entry name" value="ADT_euk_type"/>
</dbReference>
<dbReference type="GO" id="GO:0005743">
    <property type="term" value="C:mitochondrial inner membrane"/>
    <property type="evidence" value="ECO:0007669"/>
    <property type="project" value="UniProtKB-SubCell"/>
</dbReference>
<evidence type="ECO:0000256" key="7">
    <source>
        <dbReference type="ARBA" id="ARBA00022989"/>
    </source>
</evidence>
<keyword evidence="4 10" id="KW-0812">Transmembrane</keyword>
<evidence type="ECO:0000256" key="5">
    <source>
        <dbReference type="ARBA" id="ARBA00022737"/>
    </source>
</evidence>
<sequence>MGAAVCCHPLDVVRVQLQIDGGSGGAKAYKGTGDAVVQIVKRNGVLRGLYPGIDAAFLRQWTYGSCRLGIYAFLLDKVTSTQGKGVPVPFWKKLLMGSTAGAIGSFVGTPSEIALVRMGADSKLPEAEKRNYKNVVDCCLRIAREEGVAKLWNGATPTIIRATLLSASVLACYSEAKIELYKALPTVFKDKEGVPLMFTATMFASLVANVVSNPFDVVKSRIQNMPVPAVGEKPLYTGMGDCFTKSVKGEGPLVLYKGFTPAFVKLAPYTCISLILVDKMTKLVTGKSAM</sequence>
<dbReference type="SUPFAM" id="SSF103506">
    <property type="entry name" value="Mitochondrial carrier"/>
    <property type="match status" value="1"/>
</dbReference>
<dbReference type="AlphaFoldDB" id="A0A6T8L9P7"/>
<evidence type="ECO:0000256" key="3">
    <source>
        <dbReference type="ARBA" id="ARBA00022448"/>
    </source>
</evidence>
<dbReference type="Pfam" id="PF00153">
    <property type="entry name" value="Mito_carr"/>
    <property type="match status" value="3"/>
</dbReference>
<dbReference type="EMBL" id="HBFX01062731">
    <property type="protein sequence ID" value="CAD8986871.1"/>
    <property type="molecule type" value="Transcribed_RNA"/>
</dbReference>
<dbReference type="InterPro" id="IPR050391">
    <property type="entry name" value="Mito_Metabolite_Transporter"/>
</dbReference>
<dbReference type="InterPro" id="IPR023395">
    <property type="entry name" value="MCP_dom_sf"/>
</dbReference>
<dbReference type="PRINTS" id="PR00927">
    <property type="entry name" value="ADPTRNSLCASE"/>
</dbReference>
<evidence type="ECO:0000256" key="2">
    <source>
        <dbReference type="ARBA" id="ARBA00006375"/>
    </source>
</evidence>
<evidence type="ECO:0000256" key="11">
    <source>
        <dbReference type="RuleBase" id="RU000488"/>
    </source>
</evidence>